<sequence length="121" mass="13866">MVFTCVFFIRSVVNVGLLVEIWHHSPDIVGNWPSYAMRVGSRRESHARYHLAVPRLTKIQEYAPQMVPKRRGMLVVCVYMCVLVVPGMNHHPSTSIRLKISEKVRTNVLSRRSKPGVVSRN</sequence>
<reference evidence="2" key="1">
    <citation type="submission" date="2020-08" db="EMBL/GenBank/DDBJ databases">
        <title>Genome sequencing and assembly of the red palm weevil Rhynchophorus ferrugineus.</title>
        <authorList>
            <person name="Dias G.B."/>
            <person name="Bergman C.M."/>
            <person name="Manee M."/>
        </authorList>
    </citation>
    <scope>NUCLEOTIDE SEQUENCE</scope>
    <source>
        <strain evidence="2">AA-2017</strain>
        <tissue evidence="2">Whole larva</tissue>
    </source>
</reference>
<evidence type="ECO:0000313" key="3">
    <source>
        <dbReference type="Proteomes" id="UP000625711"/>
    </source>
</evidence>
<comment type="caution">
    <text evidence="2">The sequence shown here is derived from an EMBL/GenBank/DDBJ whole genome shotgun (WGS) entry which is preliminary data.</text>
</comment>
<dbReference type="EMBL" id="JAACXV010014584">
    <property type="protein sequence ID" value="KAF7265679.1"/>
    <property type="molecule type" value="Genomic_DNA"/>
</dbReference>
<proteinExistence type="predicted"/>
<accession>A0A834M5C3</accession>
<feature type="chain" id="PRO_5032757163" description="Secreted protein" evidence="1">
    <location>
        <begin position="19"/>
        <end position="121"/>
    </location>
</feature>
<keyword evidence="1" id="KW-0732">Signal</keyword>
<organism evidence="2 3">
    <name type="scientific">Rhynchophorus ferrugineus</name>
    <name type="common">Red palm weevil</name>
    <name type="synonym">Curculio ferrugineus</name>
    <dbReference type="NCBI Taxonomy" id="354439"/>
    <lineage>
        <taxon>Eukaryota</taxon>
        <taxon>Metazoa</taxon>
        <taxon>Ecdysozoa</taxon>
        <taxon>Arthropoda</taxon>
        <taxon>Hexapoda</taxon>
        <taxon>Insecta</taxon>
        <taxon>Pterygota</taxon>
        <taxon>Neoptera</taxon>
        <taxon>Endopterygota</taxon>
        <taxon>Coleoptera</taxon>
        <taxon>Polyphaga</taxon>
        <taxon>Cucujiformia</taxon>
        <taxon>Curculionidae</taxon>
        <taxon>Dryophthorinae</taxon>
        <taxon>Rhynchophorus</taxon>
    </lineage>
</organism>
<keyword evidence="3" id="KW-1185">Reference proteome</keyword>
<feature type="signal peptide" evidence="1">
    <location>
        <begin position="1"/>
        <end position="18"/>
    </location>
</feature>
<name>A0A834M5C3_RHYFE</name>
<dbReference type="Proteomes" id="UP000625711">
    <property type="component" value="Unassembled WGS sequence"/>
</dbReference>
<protein>
    <recommendedName>
        <fullName evidence="4">Secreted protein</fullName>
    </recommendedName>
</protein>
<dbReference type="AlphaFoldDB" id="A0A834M5C3"/>
<evidence type="ECO:0000313" key="2">
    <source>
        <dbReference type="EMBL" id="KAF7265679.1"/>
    </source>
</evidence>
<evidence type="ECO:0008006" key="4">
    <source>
        <dbReference type="Google" id="ProtNLM"/>
    </source>
</evidence>
<gene>
    <name evidence="2" type="ORF">GWI33_020763</name>
</gene>
<evidence type="ECO:0000256" key="1">
    <source>
        <dbReference type="SAM" id="SignalP"/>
    </source>
</evidence>